<dbReference type="OrthoDB" id="9813383at2"/>
<dbReference type="SUPFAM" id="SSF52317">
    <property type="entry name" value="Class I glutamine amidotransferase-like"/>
    <property type="match status" value="1"/>
</dbReference>
<evidence type="ECO:0000256" key="1">
    <source>
        <dbReference type="SAM" id="MobiDB-lite"/>
    </source>
</evidence>
<dbReference type="eggNOG" id="COG2071">
    <property type="taxonomic scope" value="Bacteria"/>
</dbReference>
<dbReference type="GO" id="GO:0006598">
    <property type="term" value="P:polyamine catabolic process"/>
    <property type="evidence" value="ECO:0007669"/>
    <property type="project" value="TreeGrafter"/>
</dbReference>
<gene>
    <name evidence="2" type="ordered locus">Acel_1848</name>
</gene>
<sequence length="251" mass="26854">MTETEVRPLIGVTSYHETASFGSWRDVPSVVLPRSYVEHLHAAGADVVVLPPGGVSPRVLRRLDGIVLAGGPDVDPARYGAEPHPATRPATPEREATEFDAAAYAVEHKQPILGICRGMQVMAVAAGGSLVQHLPDKLGDLRHGPAPGVFGRHEVRIVPESRLSRVLGERAEVPTSHHQAVADHPGFEATAFADDGTVEALEKPDHPFCIAVQWHPEADTDPRLFLAFVAAAREYHRGRAGVTVSAGNDVP</sequence>
<dbReference type="InterPro" id="IPR011697">
    <property type="entry name" value="Peptidase_C26"/>
</dbReference>
<organism evidence="2 3">
    <name type="scientific">Acidothermus cellulolyticus (strain ATCC 43068 / DSM 8971 / 11B)</name>
    <dbReference type="NCBI Taxonomy" id="351607"/>
    <lineage>
        <taxon>Bacteria</taxon>
        <taxon>Bacillati</taxon>
        <taxon>Actinomycetota</taxon>
        <taxon>Actinomycetes</taxon>
        <taxon>Acidothermales</taxon>
        <taxon>Acidothermaceae</taxon>
        <taxon>Acidothermus</taxon>
    </lineage>
</organism>
<feature type="region of interest" description="Disordered" evidence="1">
    <location>
        <begin position="74"/>
        <end position="93"/>
    </location>
</feature>
<protein>
    <submittedName>
        <fullName evidence="2">Peptidase C26</fullName>
    </submittedName>
</protein>
<evidence type="ECO:0000313" key="2">
    <source>
        <dbReference type="EMBL" id="ABK53620.1"/>
    </source>
</evidence>
<dbReference type="PROSITE" id="PS51273">
    <property type="entry name" value="GATASE_TYPE_1"/>
    <property type="match status" value="1"/>
</dbReference>
<dbReference type="Proteomes" id="UP000008221">
    <property type="component" value="Chromosome"/>
</dbReference>
<dbReference type="STRING" id="351607.Acel_1848"/>
<dbReference type="PANTHER" id="PTHR43235">
    <property type="entry name" value="GLUTAMINE AMIDOTRANSFERASE PB2B2.05-RELATED"/>
    <property type="match status" value="1"/>
</dbReference>
<accession>A0LW10</accession>
<dbReference type="KEGG" id="ace:Acel_1848"/>
<reference evidence="2 3" key="1">
    <citation type="journal article" date="2009" name="Genome Res.">
        <title>Complete genome of the cellulolytic thermophile Acidothermus cellulolyticus 11B provides insights into its ecophysiological and evolutionary adaptations.</title>
        <authorList>
            <person name="Barabote R.D."/>
            <person name="Xie G."/>
            <person name="Leu D.H."/>
            <person name="Normand P."/>
            <person name="Necsulea A."/>
            <person name="Daubin V."/>
            <person name="Medigue C."/>
            <person name="Adney W.S."/>
            <person name="Xu X.C."/>
            <person name="Lapidus A."/>
            <person name="Parales R.E."/>
            <person name="Detter C."/>
            <person name="Pujic P."/>
            <person name="Bruce D."/>
            <person name="Lavire C."/>
            <person name="Challacombe J.F."/>
            <person name="Brettin T.S."/>
            <person name="Berry A.M."/>
        </authorList>
    </citation>
    <scope>NUCLEOTIDE SEQUENCE [LARGE SCALE GENOMIC DNA]</scope>
    <source>
        <strain evidence="3">ATCC 43068 / DSM 8971 / 11B</strain>
    </source>
</reference>
<dbReference type="GO" id="GO:0005829">
    <property type="term" value="C:cytosol"/>
    <property type="evidence" value="ECO:0007669"/>
    <property type="project" value="TreeGrafter"/>
</dbReference>
<dbReference type="InParanoid" id="A0LW10"/>
<dbReference type="HOGENOM" id="CLU_030756_4_0_11"/>
<dbReference type="PANTHER" id="PTHR43235:SF1">
    <property type="entry name" value="GLUTAMINE AMIDOTRANSFERASE PB2B2.05-RELATED"/>
    <property type="match status" value="1"/>
</dbReference>
<dbReference type="GO" id="GO:0033969">
    <property type="term" value="F:gamma-glutamyl-gamma-aminobutyrate hydrolase activity"/>
    <property type="evidence" value="ECO:0007669"/>
    <property type="project" value="TreeGrafter"/>
</dbReference>
<proteinExistence type="predicted"/>
<keyword evidence="3" id="KW-1185">Reference proteome</keyword>
<dbReference type="Gene3D" id="3.40.50.880">
    <property type="match status" value="1"/>
</dbReference>
<dbReference type="InterPro" id="IPR044668">
    <property type="entry name" value="PuuD-like"/>
</dbReference>
<dbReference type="CDD" id="cd01745">
    <property type="entry name" value="GATase1_2"/>
    <property type="match status" value="1"/>
</dbReference>
<dbReference type="AlphaFoldDB" id="A0LW10"/>
<dbReference type="Pfam" id="PF07722">
    <property type="entry name" value="Peptidase_C26"/>
    <property type="match status" value="1"/>
</dbReference>
<dbReference type="InterPro" id="IPR029062">
    <property type="entry name" value="Class_I_gatase-like"/>
</dbReference>
<dbReference type="RefSeq" id="WP_011720683.1">
    <property type="nucleotide sequence ID" value="NC_008578.1"/>
</dbReference>
<evidence type="ECO:0000313" key="3">
    <source>
        <dbReference type="Proteomes" id="UP000008221"/>
    </source>
</evidence>
<name>A0LW10_ACIC1</name>
<dbReference type="EMBL" id="CP000481">
    <property type="protein sequence ID" value="ABK53620.1"/>
    <property type="molecule type" value="Genomic_DNA"/>
</dbReference>